<dbReference type="Gene3D" id="1.10.1740.10">
    <property type="match status" value="1"/>
</dbReference>
<protein>
    <submittedName>
        <fullName evidence="7">RNA polymerase sigma-70 factor (ECF subfamily)</fullName>
    </submittedName>
</protein>
<comment type="caution">
    <text evidence="7">The sequence shown here is derived from an EMBL/GenBank/DDBJ whole genome shotgun (WGS) entry which is preliminary data.</text>
</comment>
<dbReference type="InterPro" id="IPR036388">
    <property type="entry name" value="WH-like_DNA-bd_sf"/>
</dbReference>
<dbReference type="GO" id="GO:0006352">
    <property type="term" value="P:DNA-templated transcription initiation"/>
    <property type="evidence" value="ECO:0007669"/>
    <property type="project" value="InterPro"/>
</dbReference>
<gene>
    <name evidence="7" type="ORF">LV83_04020</name>
</gene>
<dbReference type="NCBIfam" id="TIGR02937">
    <property type="entry name" value="sigma70-ECF"/>
    <property type="match status" value="1"/>
</dbReference>
<keyword evidence="8" id="KW-1185">Reference proteome</keyword>
<dbReference type="Pfam" id="PF08281">
    <property type="entry name" value="Sigma70_r4_2"/>
    <property type="match status" value="1"/>
</dbReference>
<sequence>MKKSLVDAASTFMPLPQSIDQLYLGCLAQNPKAQRELFERLSPKMLSICLRYIKETAAAEDALLVAFGKVFSKIRQFSQEASFEGWVRRIVVNECLMYLGKQKAKFRAINIEQLGSQMTVISPDNSLEWEDLSIMVEKLPKGYKAVFELFALKGLSHEEISKHLHISESTSKSQLCRARIRLQKLLNLPERKN</sequence>
<evidence type="ECO:0000313" key="8">
    <source>
        <dbReference type="Proteomes" id="UP000249610"/>
    </source>
</evidence>
<dbReference type="InterPro" id="IPR014284">
    <property type="entry name" value="RNA_pol_sigma-70_dom"/>
</dbReference>
<evidence type="ECO:0000256" key="3">
    <source>
        <dbReference type="ARBA" id="ARBA00023082"/>
    </source>
</evidence>
<dbReference type="PANTHER" id="PTHR43133">
    <property type="entry name" value="RNA POLYMERASE ECF-TYPE SIGMA FACTO"/>
    <property type="match status" value="1"/>
</dbReference>
<evidence type="ECO:0000256" key="2">
    <source>
        <dbReference type="ARBA" id="ARBA00023015"/>
    </source>
</evidence>
<dbReference type="GO" id="GO:0003677">
    <property type="term" value="F:DNA binding"/>
    <property type="evidence" value="ECO:0007669"/>
    <property type="project" value="InterPro"/>
</dbReference>
<keyword evidence="2" id="KW-0805">Transcription regulation</keyword>
<evidence type="ECO:0000259" key="5">
    <source>
        <dbReference type="Pfam" id="PF04542"/>
    </source>
</evidence>
<keyword evidence="4" id="KW-0804">Transcription</keyword>
<name>A0A327NZ17_9BACT</name>
<accession>A0A327NZ17</accession>
<evidence type="ECO:0000259" key="6">
    <source>
        <dbReference type="Pfam" id="PF08281"/>
    </source>
</evidence>
<dbReference type="InterPro" id="IPR039425">
    <property type="entry name" value="RNA_pol_sigma-70-like"/>
</dbReference>
<dbReference type="GO" id="GO:0016987">
    <property type="term" value="F:sigma factor activity"/>
    <property type="evidence" value="ECO:0007669"/>
    <property type="project" value="UniProtKB-KW"/>
</dbReference>
<dbReference type="PANTHER" id="PTHR43133:SF46">
    <property type="entry name" value="RNA POLYMERASE SIGMA-70 FACTOR ECF SUBFAMILY"/>
    <property type="match status" value="1"/>
</dbReference>
<dbReference type="RefSeq" id="WP_111613325.1">
    <property type="nucleotide sequence ID" value="NZ_QLLK01000017.1"/>
</dbReference>
<evidence type="ECO:0000256" key="4">
    <source>
        <dbReference type="ARBA" id="ARBA00023163"/>
    </source>
</evidence>
<proteinExistence type="inferred from homology"/>
<dbReference type="SUPFAM" id="SSF88946">
    <property type="entry name" value="Sigma2 domain of RNA polymerase sigma factors"/>
    <property type="match status" value="1"/>
</dbReference>
<dbReference type="InterPro" id="IPR013324">
    <property type="entry name" value="RNA_pol_sigma_r3/r4-like"/>
</dbReference>
<organism evidence="7 8">
    <name type="scientific">Algoriphagus yeomjeoni</name>
    <dbReference type="NCBI Taxonomy" id="291403"/>
    <lineage>
        <taxon>Bacteria</taxon>
        <taxon>Pseudomonadati</taxon>
        <taxon>Bacteroidota</taxon>
        <taxon>Cytophagia</taxon>
        <taxon>Cytophagales</taxon>
        <taxon>Cyclobacteriaceae</taxon>
        <taxon>Algoriphagus</taxon>
    </lineage>
</organism>
<keyword evidence="3" id="KW-0731">Sigma factor</keyword>
<comment type="similarity">
    <text evidence="1">Belongs to the sigma-70 factor family. ECF subfamily.</text>
</comment>
<evidence type="ECO:0000256" key="1">
    <source>
        <dbReference type="ARBA" id="ARBA00010641"/>
    </source>
</evidence>
<dbReference type="Proteomes" id="UP000249610">
    <property type="component" value="Unassembled WGS sequence"/>
</dbReference>
<dbReference type="OrthoDB" id="941544at2"/>
<dbReference type="InterPro" id="IPR007627">
    <property type="entry name" value="RNA_pol_sigma70_r2"/>
</dbReference>
<feature type="domain" description="RNA polymerase sigma factor 70 region 4 type 2" evidence="6">
    <location>
        <begin position="135"/>
        <end position="182"/>
    </location>
</feature>
<dbReference type="Pfam" id="PF04542">
    <property type="entry name" value="Sigma70_r2"/>
    <property type="match status" value="1"/>
</dbReference>
<dbReference type="InterPro" id="IPR013325">
    <property type="entry name" value="RNA_pol_sigma_r2"/>
</dbReference>
<dbReference type="InterPro" id="IPR013249">
    <property type="entry name" value="RNA_pol_sigma70_r4_t2"/>
</dbReference>
<feature type="domain" description="RNA polymerase sigma-70 region 2" evidence="5">
    <location>
        <begin position="37"/>
        <end position="103"/>
    </location>
</feature>
<dbReference type="SUPFAM" id="SSF88659">
    <property type="entry name" value="Sigma3 and sigma4 domains of RNA polymerase sigma factors"/>
    <property type="match status" value="1"/>
</dbReference>
<reference evidence="7 8" key="1">
    <citation type="submission" date="2018-06" db="EMBL/GenBank/DDBJ databases">
        <title>Genomic Encyclopedia of Archaeal and Bacterial Type Strains, Phase II (KMG-II): from individual species to whole genera.</title>
        <authorList>
            <person name="Goeker M."/>
        </authorList>
    </citation>
    <scope>NUCLEOTIDE SEQUENCE [LARGE SCALE GENOMIC DNA]</scope>
    <source>
        <strain evidence="7 8">DSM 23446</strain>
    </source>
</reference>
<dbReference type="EMBL" id="QLLK01000017">
    <property type="protein sequence ID" value="RAI84397.1"/>
    <property type="molecule type" value="Genomic_DNA"/>
</dbReference>
<dbReference type="Gene3D" id="1.10.10.10">
    <property type="entry name" value="Winged helix-like DNA-binding domain superfamily/Winged helix DNA-binding domain"/>
    <property type="match status" value="1"/>
</dbReference>
<evidence type="ECO:0000313" key="7">
    <source>
        <dbReference type="EMBL" id="RAI84397.1"/>
    </source>
</evidence>
<dbReference type="AlphaFoldDB" id="A0A327NZ17"/>